<reference evidence="3 4" key="1">
    <citation type="submission" date="2019-03" db="EMBL/GenBank/DDBJ databases">
        <authorList>
            <person name="Jensen L."/>
            <person name="Storgaard J."/>
            <person name="Sulaj E."/>
            <person name="Schramm A."/>
            <person name="Marshall I.P.G."/>
        </authorList>
    </citation>
    <scope>NUCLEOTIDE SEQUENCE [LARGE SCALE GENOMIC DNA]</scope>
    <source>
        <strain evidence="3 4">2017H2G3</strain>
    </source>
</reference>
<dbReference type="RefSeq" id="WP_131239012.1">
    <property type="nucleotide sequence ID" value="NZ_SJTH01000067.1"/>
</dbReference>
<dbReference type="GO" id="GO:0003677">
    <property type="term" value="F:DNA binding"/>
    <property type="evidence" value="ECO:0007669"/>
    <property type="project" value="UniProtKB-KW"/>
</dbReference>
<dbReference type="PANTHER" id="PTHR46558:SF11">
    <property type="entry name" value="HTH-TYPE TRANSCRIPTIONAL REGULATOR XRE"/>
    <property type="match status" value="1"/>
</dbReference>
<dbReference type="Pfam" id="PF12844">
    <property type="entry name" value="HTH_19"/>
    <property type="match status" value="1"/>
</dbReference>
<comment type="caution">
    <text evidence="3">The sequence shown here is derived from an EMBL/GenBank/DDBJ whole genome shotgun (WGS) entry which is preliminary data.</text>
</comment>
<sequence>MLGDRLKNLRSAKKLTQEELAERIGVSRGTYAHYEINKRQPDYDTLIKLADFFEVSTDYLLRGEEYKSKAKRILDNPDTQIAARDGEITDAEAIERIARILEKQRGRVPGQIQQKPK</sequence>
<keyword evidence="4" id="KW-1185">Reference proteome</keyword>
<proteinExistence type="predicted"/>
<dbReference type="PROSITE" id="PS50943">
    <property type="entry name" value="HTH_CROC1"/>
    <property type="match status" value="1"/>
</dbReference>
<dbReference type="InterPro" id="IPR010982">
    <property type="entry name" value="Lambda_DNA-bd_dom_sf"/>
</dbReference>
<dbReference type="Proteomes" id="UP000293846">
    <property type="component" value="Unassembled WGS sequence"/>
</dbReference>
<accession>A0A4R1AUG5</accession>
<dbReference type="OrthoDB" id="72638at2"/>
<dbReference type="SUPFAM" id="SSF47413">
    <property type="entry name" value="lambda repressor-like DNA-binding domains"/>
    <property type="match status" value="1"/>
</dbReference>
<dbReference type="SMART" id="SM00530">
    <property type="entry name" value="HTH_XRE"/>
    <property type="match status" value="1"/>
</dbReference>
<evidence type="ECO:0000256" key="1">
    <source>
        <dbReference type="ARBA" id="ARBA00023125"/>
    </source>
</evidence>
<dbReference type="AlphaFoldDB" id="A0A4R1AUG5"/>
<dbReference type="PANTHER" id="PTHR46558">
    <property type="entry name" value="TRACRIPTIONAL REGULATORY PROTEIN-RELATED-RELATED"/>
    <property type="match status" value="1"/>
</dbReference>
<evidence type="ECO:0000259" key="2">
    <source>
        <dbReference type="PROSITE" id="PS50943"/>
    </source>
</evidence>
<keyword evidence="1" id="KW-0238">DNA-binding</keyword>
<organism evidence="3 4">
    <name type="scientific">Cytobacillus praedii</name>
    <dbReference type="NCBI Taxonomy" id="1742358"/>
    <lineage>
        <taxon>Bacteria</taxon>
        <taxon>Bacillati</taxon>
        <taxon>Bacillota</taxon>
        <taxon>Bacilli</taxon>
        <taxon>Bacillales</taxon>
        <taxon>Bacillaceae</taxon>
        <taxon>Cytobacillus</taxon>
    </lineage>
</organism>
<name>A0A4R1AUG5_9BACI</name>
<evidence type="ECO:0000313" key="3">
    <source>
        <dbReference type="EMBL" id="TCJ01336.1"/>
    </source>
</evidence>
<protein>
    <submittedName>
        <fullName evidence="3">XRE family transcriptional regulator</fullName>
    </submittedName>
</protein>
<dbReference type="InterPro" id="IPR001387">
    <property type="entry name" value="Cro/C1-type_HTH"/>
</dbReference>
<feature type="domain" description="HTH cro/C1-type" evidence="2">
    <location>
        <begin position="6"/>
        <end position="60"/>
    </location>
</feature>
<evidence type="ECO:0000313" key="4">
    <source>
        <dbReference type="Proteomes" id="UP000293846"/>
    </source>
</evidence>
<dbReference type="Gene3D" id="1.10.260.40">
    <property type="entry name" value="lambda repressor-like DNA-binding domains"/>
    <property type="match status" value="1"/>
</dbReference>
<dbReference type="EMBL" id="SJTH01000067">
    <property type="protein sequence ID" value="TCJ01336.1"/>
    <property type="molecule type" value="Genomic_DNA"/>
</dbReference>
<dbReference type="CDD" id="cd00093">
    <property type="entry name" value="HTH_XRE"/>
    <property type="match status" value="1"/>
</dbReference>
<gene>
    <name evidence="3" type="ORF">E0Y62_24485</name>
</gene>